<feature type="chain" id="PRO_5015750695" evidence="1">
    <location>
        <begin position="21"/>
        <end position="158"/>
    </location>
</feature>
<evidence type="ECO:0000313" key="2">
    <source>
        <dbReference type="EMBL" id="PWA67566.1"/>
    </source>
</evidence>
<keyword evidence="3" id="KW-1185">Reference proteome</keyword>
<dbReference type="STRING" id="35608.A0A2U1N275"/>
<evidence type="ECO:0000313" key="3">
    <source>
        <dbReference type="Proteomes" id="UP000245207"/>
    </source>
</evidence>
<proteinExistence type="predicted"/>
<organism evidence="2 3">
    <name type="scientific">Artemisia annua</name>
    <name type="common">Sweet wormwood</name>
    <dbReference type="NCBI Taxonomy" id="35608"/>
    <lineage>
        <taxon>Eukaryota</taxon>
        <taxon>Viridiplantae</taxon>
        <taxon>Streptophyta</taxon>
        <taxon>Embryophyta</taxon>
        <taxon>Tracheophyta</taxon>
        <taxon>Spermatophyta</taxon>
        <taxon>Magnoliopsida</taxon>
        <taxon>eudicotyledons</taxon>
        <taxon>Gunneridae</taxon>
        <taxon>Pentapetalae</taxon>
        <taxon>asterids</taxon>
        <taxon>campanulids</taxon>
        <taxon>Asterales</taxon>
        <taxon>Asteraceae</taxon>
        <taxon>Asteroideae</taxon>
        <taxon>Anthemideae</taxon>
        <taxon>Artemisiinae</taxon>
        <taxon>Artemisia</taxon>
    </lineage>
</organism>
<reference evidence="2 3" key="1">
    <citation type="journal article" date="2018" name="Mol. Plant">
        <title>The genome of Artemisia annua provides insight into the evolution of Asteraceae family and artemisinin biosynthesis.</title>
        <authorList>
            <person name="Shen Q."/>
            <person name="Zhang L."/>
            <person name="Liao Z."/>
            <person name="Wang S."/>
            <person name="Yan T."/>
            <person name="Shi P."/>
            <person name="Liu M."/>
            <person name="Fu X."/>
            <person name="Pan Q."/>
            <person name="Wang Y."/>
            <person name="Lv Z."/>
            <person name="Lu X."/>
            <person name="Zhang F."/>
            <person name="Jiang W."/>
            <person name="Ma Y."/>
            <person name="Chen M."/>
            <person name="Hao X."/>
            <person name="Li L."/>
            <person name="Tang Y."/>
            <person name="Lv G."/>
            <person name="Zhou Y."/>
            <person name="Sun X."/>
            <person name="Brodelius P.E."/>
            <person name="Rose J.K.C."/>
            <person name="Tang K."/>
        </authorList>
    </citation>
    <scope>NUCLEOTIDE SEQUENCE [LARGE SCALE GENOMIC DNA]</scope>
    <source>
        <strain evidence="3">cv. Huhao1</strain>
        <tissue evidence="2">Leaf</tissue>
    </source>
</reference>
<comment type="caution">
    <text evidence="2">The sequence shown here is derived from an EMBL/GenBank/DDBJ whole genome shotgun (WGS) entry which is preliminary data.</text>
</comment>
<name>A0A2U1N275_ARTAN</name>
<dbReference type="AlphaFoldDB" id="A0A2U1N275"/>
<feature type="signal peptide" evidence="1">
    <location>
        <begin position="1"/>
        <end position="20"/>
    </location>
</feature>
<keyword evidence="1" id="KW-0732">Signal</keyword>
<accession>A0A2U1N275</accession>
<gene>
    <name evidence="2" type="ORF">CTI12_AA314660</name>
</gene>
<evidence type="ECO:0000256" key="1">
    <source>
        <dbReference type="SAM" id="SignalP"/>
    </source>
</evidence>
<sequence length="158" mass="17305">MTRVVSTGVAALLLWDGTDLKLISVAIKGNRPMVGVAQCHGSHGLLEKGTVIQADTLSIVQGRFTAQTTTFEASCEVVKLQQLGSNVRDECSNFCKSKYCGILVYGNVIMRLSTKIREEYNKPGVAICNSTDDLTPFLCKWNILTSSMLNIISYSKKH</sequence>
<protein>
    <submittedName>
        <fullName evidence="2">Aldehyde oxidase 2</fullName>
    </submittedName>
</protein>
<dbReference type="Proteomes" id="UP000245207">
    <property type="component" value="Unassembled WGS sequence"/>
</dbReference>
<dbReference type="EMBL" id="PKPP01003811">
    <property type="protein sequence ID" value="PWA67566.1"/>
    <property type="molecule type" value="Genomic_DNA"/>
</dbReference>